<sequence length="445" mass="50549">MSGRNNENEMISYDKVDPLPTENPFYYNENSKLNSIIKEKEKKIPYIHLGIFLLVIPLLSFLMGLFYIGGIWNPIEKIPDVKYIIVNDDAGCINNESCTQMLGMLNSTTLGSFYTKLNDNNHPAGTFEYMEGSRNDAIEKVEKHKNWVSLYVPKNFTMLVLGNLNLMPGAANSVVVEEIYDEARSYTTVQFLKKALDKAKEAFFNSIAAKVEQYGSFKPQFLISGIEYKEVNLYPVPGFGQNFSSFISFILLWIGTIATALITHFVFPLENHWVEKKDVSHPILKTIGAKTLTNGIIMFAICVIVSVIPLCCGTVEMYKGYAALLFFFFFFSLCGLGVNNCLVHLFHFINFYLIAVTFMILQFISCGGLLHQNIQYGFFKIGKAFPMFYAVRELKYIYFGSGKHTQTANVLIILAWTVVSLPISLFLYYLELKNKRAKINKNTSN</sequence>
<dbReference type="OrthoDB" id="538718at2759"/>
<evidence type="ECO:0000256" key="5">
    <source>
        <dbReference type="SAM" id="Phobius"/>
    </source>
</evidence>
<feature type="domain" description="DUF3533" evidence="6">
    <location>
        <begin position="58"/>
        <end position="420"/>
    </location>
</feature>
<dbReference type="Proteomes" id="UP000193719">
    <property type="component" value="Unassembled WGS sequence"/>
</dbReference>
<keyword evidence="8" id="KW-1185">Reference proteome</keyword>
<evidence type="ECO:0000313" key="7">
    <source>
        <dbReference type="EMBL" id="ORX41878.1"/>
    </source>
</evidence>
<accession>A0A1Y1UV22</accession>
<dbReference type="AlphaFoldDB" id="A0A1Y1UV22"/>
<name>A0A1Y1UV22_9FUNG</name>
<reference evidence="7 8" key="1">
    <citation type="submission" date="2016-08" db="EMBL/GenBank/DDBJ databases">
        <title>Genomes of anaerobic fungi encode conserved fungal cellulosomes for biomass hydrolysis.</title>
        <authorList>
            <consortium name="DOE Joint Genome Institute"/>
            <person name="Haitjema C.H."/>
            <person name="Gilmore S.P."/>
            <person name="Henske J.K."/>
            <person name="Solomon K.V."/>
            <person name="De Groot R."/>
            <person name="Kuo A."/>
            <person name="Mondo S.J."/>
            <person name="Salamov A.A."/>
            <person name="Labutti K."/>
            <person name="Zhao Z."/>
            <person name="Chiniquy J."/>
            <person name="Barry K."/>
            <person name="Brewer H.M."/>
            <person name="Purvine S.O."/>
            <person name="Wright A.T."/>
            <person name="Boxma B."/>
            <person name="Van Alen T."/>
            <person name="Hackstein J.H."/>
            <person name="Baker S.E."/>
            <person name="Grigoriev I.V."/>
            <person name="O'Malley M.A."/>
        </authorList>
    </citation>
    <scope>NUCLEOTIDE SEQUENCE [LARGE SCALE GENOMIC DNA]</scope>
    <source>
        <strain evidence="8">finn</strain>
    </source>
</reference>
<reference evidence="7 8" key="2">
    <citation type="submission" date="2016-08" db="EMBL/GenBank/DDBJ databases">
        <title>Pervasive Adenine N6-methylation of Active Genes in Fungi.</title>
        <authorList>
            <consortium name="DOE Joint Genome Institute"/>
            <person name="Mondo S.J."/>
            <person name="Dannebaum R.O."/>
            <person name="Kuo R.C."/>
            <person name="Labutti K."/>
            <person name="Haridas S."/>
            <person name="Kuo A."/>
            <person name="Salamov A."/>
            <person name="Ahrendt S.R."/>
            <person name="Lipzen A."/>
            <person name="Sullivan W."/>
            <person name="Andreopoulos W.B."/>
            <person name="Clum A."/>
            <person name="Lindquist E."/>
            <person name="Daum C."/>
            <person name="Ramamoorthy G.K."/>
            <person name="Gryganskyi A."/>
            <person name="Culley D."/>
            <person name="Magnuson J.K."/>
            <person name="James T.Y."/>
            <person name="O'Malley M.A."/>
            <person name="Stajich J.E."/>
            <person name="Spatafora J.W."/>
            <person name="Visel A."/>
            <person name="Grigoriev I.V."/>
        </authorList>
    </citation>
    <scope>NUCLEOTIDE SEQUENCE [LARGE SCALE GENOMIC DNA]</scope>
    <source>
        <strain evidence="8">finn</strain>
    </source>
</reference>
<gene>
    <name evidence="7" type="ORF">BCR36DRAFT_338528</name>
</gene>
<dbReference type="Pfam" id="PF12051">
    <property type="entry name" value="DUF3533"/>
    <property type="match status" value="1"/>
</dbReference>
<dbReference type="PANTHER" id="PTHR43077:SF10">
    <property type="entry name" value="TRANSPORT PERMEASE PROTEIN"/>
    <property type="match status" value="1"/>
</dbReference>
<comment type="caution">
    <text evidence="7">The sequence shown here is derived from an EMBL/GenBank/DDBJ whole genome shotgun (WGS) entry which is preliminary data.</text>
</comment>
<keyword evidence="2 5" id="KW-0812">Transmembrane</keyword>
<feature type="transmembrane region" description="Helical" evidence="5">
    <location>
        <begin position="46"/>
        <end position="72"/>
    </location>
</feature>
<feature type="transmembrane region" description="Helical" evidence="5">
    <location>
        <begin position="287"/>
        <end position="308"/>
    </location>
</feature>
<evidence type="ECO:0000256" key="3">
    <source>
        <dbReference type="ARBA" id="ARBA00022989"/>
    </source>
</evidence>
<evidence type="ECO:0000256" key="1">
    <source>
        <dbReference type="ARBA" id="ARBA00004141"/>
    </source>
</evidence>
<keyword evidence="4 5" id="KW-0472">Membrane</keyword>
<dbReference type="InterPro" id="IPR051328">
    <property type="entry name" value="T7SS_ABC-Transporter"/>
</dbReference>
<feature type="transmembrane region" description="Helical" evidence="5">
    <location>
        <begin position="408"/>
        <end position="430"/>
    </location>
</feature>
<organism evidence="7 8">
    <name type="scientific">Piromyces finnis</name>
    <dbReference type="NCBI Taxonomy" id="1754191"/>
    <lineage>
        <taxon>Eukaryota</taxon>
        <taxon>Fungi</taxon>
        <taxon>Fungi incertae sedis</taxon>
        <taxon>Chytridiomycota</taxon>
        <taxon>Chytridiomycota incertae sedis</taxon>
        <taxon>Neocallimastigomycetes</taxon>
        <taxon>Neocallimastigales</taxon>
        <taxon>Neocallimastigaceae</taxon>
        <taxon>Piromyces</taxon>
    </lineage>
</organism>
<dbReference type="InterPro" id="IPR022703">
    <property type="entry name" value="DUF3533"/>
</dbReference>
<feature type="transmembrane region" description="Helical" evidence="5">
    <location>
        <begin position="320"/>
        <end position="342"/>
    </location>
</feature>
<evidence type="ECO:0000256" key="4">
    <source>
        <dbReference type="ARBA" id="ARBA00023136"/>
    </source>
</evidence>
<evidence type="ECO:0000259" key="6">
    <source>
        <dbReference type="Pfam" id="PF12051"/>
    </source>
</evidence>
<evidence type="ECO:0000256" key="2">
    <source>
        <dbReference type="ARBA" id="ARBA00022692"/>
    </source>
</evidence>
<dbReference type="PANTHER" id="PTHR43077">
    <property type="entry name" value="TRANSPORT PERMEASE YVFS-RELATED"/>
    <property type="match status" value="1"/>
</dbReference>
<comment type="subcellular location">
    <subcellularLocation>
        <location evidence="1">Membrane</location>
        <topology evidence="1">Multi-pass membrane protein</topology>
    </subcellularLocation>
</comment>
<dbReference type="STRING" id="1754191.A0A1Y1UV22"/>
<feature type="transmembrane region" description="Helical" evidence="5">
    <location>
        <begin position="349"/>
        <end position="370"/>
    </location>
</feature>
<dbReference type="EMBL" id="MCFH01000076">
    <property type="protein sequence ID" value="ORX41878.1"/>
    <property type="molecule type" value="Genomic_DNA"/>
</dbReference>
<feature type="transmembrane region" description="Helical" evidence="5">
    <location>
        <begin position="246"/>
        <end position="267"/>
    </location>
</feature>
<evidence type="ECO:0000313" key="8">
    <source>
        <dbReference type="Proteomes" id="UP000193719"/>
    </source>
</evidence>
<protein>
    <recommendedName>
        <fullName evidence="6">DUF3533 domain-containing protein</fullName>
    </recommendedName>
</protein>
<keyword evidence="3 5" id="KW-1133">Transmembrane helix</keyword>
<proteinExistence type="predicted"/>
<dbReference type="GO" id="GO:0016020">
    <property type="term" value="C:membrane"/>
    <property type="evidence" value="ECO:0007669"/>
    <property type="project" value="UniProtKB-SubCell"/>
</dbReference>